<accession>A0ABT8JS09</accession>
<name>A0ABT8JS09_9BACL</name>
<evidence type="ECO:0000313" key="1">
    <source>
        <dbReference type="EMBL" id="MDN4607588.1"/>
    </source>
</evidence>
<sequence length="146" mass="16634">MKTQKEGKTMKKCCICDEMKALCNEQKILSKIVNGFQFVQMTKCYDTIPFMLQSSNEHDYFTALIDDGTTPYFRLEKIDEANCCAQLSLLKPVDLKGRLARTEKDLYALKKTSHCIHINACCFCAITPLPINLLDRPLPIIECKST</sequence>
<gene>
    <name evidence="1" type="ORF">P5G49_08810</name>
</gene>
<keyword evidence="1" id="KW-0167">Capsid protein</keyword>
<organism evidence="1 2">
    <name type="scientific">Sporosarcina highlanderae</name>
    <dbReference type="NCBI Taxonomy" id="3035916"/>
    <lineage>
        <taxon>Bacteria</taxon>
        <taxon>Bacillati</taxon>
        <taxon>Bacillota</taxon>
        <taxon>Bacilli</taxon>
        <taxon>Bacillales</taxon>
        <taxon>Caryophanaceae</taxon>
        <taxon>Sporosarcina</taxon>
    </lineage>
</organism>
<reference evidence="1" key="1">
    <citation type="submission" date="2023-03" db="EMBL/GenBank/DDBJ databases">
        <title>MT1 and MT2 Draft Genomes of Novel Species.</title>
        <authorList>
            <person name="Venkateswaran K."/>
        </authorList>
    </citation>
    <scope>NUCLEOTIDE SEQUENCE</scope>
    <source>
        <strain evidence="1">F6_3S_P_2</strain>
    </source>
</reference>
<evidence type="ECO:0000313" key="2">
    <source>
        <dbReference type="Proteomes" id="UP001175097"/>
    </source>
</evidence>
<protein>
    <submittedName>
        <fullName evidence="1">CotY/CotZ family spore coat protein</fullName>
    </submittedName>
</protein>
<comment type="caution">
    <text evidence="1">The sequence shown here is derived from an EMBL/GenBank/DDBJ whole genome shotgun (WGS) entry which is preliminary data.</text>
</comment>
<proteinExistence type="predicted"/>
<dbReference type="Proteomes" id="UP001175097">
    <property type="component" value="Unassembled WGS sequence"/>
</dbReference>
<keyword evidence="2" id="KW-1185">Reference proteome</keyword>
<dbReference type="EMBL" id="JAROCC010000006">
    <property type="protein sequence ID" value="MDN4607588.1"/>
    <property type="molecule type" value="Genomic_DNA"/>
</dbReference>
<keyword evidence="1" id="KW-0946">Virion</keyword>
<dbReference type="InterPro" id="IPR019593">
    <property type="entry name" value="Spore_coat_protein_Z/Y"/>
</dbReference>
<dbReference type="Pfam" id="PF10612">
    <property type="entry name" value="Spore-coat_CotZ"/>
    <property type="match status" value="1"/>
</dbReference>